<comment type="pathway">
    <text evidence="1">Cofactor biosynthesis; riboflavin biosynthesis.</text>
</comment>
<keyword evidence="3" id="KW-0560">Oxidoreductase</keyword>
<dbReference type="InterPro" id="IPR011549">
    <property type="entry name" value="RibD_C"/>
</dbReference>
<dbReference type="UniPathway" id="UPA00275"/>
<dbReference type="GO" id="GO:0008703">
    <property type="term" value="F:5-amino-6-(5-phosphoribosylamino)uracil reductase activity"/>
    <property type="evidence" value="ECO:0007669"/>
    <property type="project" value="InterPro"/>
</dbReference>
<gene>
    <name evidence="5" type="ORF">RxyAA322_17650</name>
</gene>
<proteinExistence type="predicted"/>
<dbReference type="EMBL" id="AP019791">
    <property type="protein sequence ID" value="BBL79911.1"/>
    <property type="molecule type" value="Genomic_DNA"/>
</dbReference>
<dbReference type="PANTHER" id="PTHR38011">
    <property type="entry name" value="DIHYDROFOLATE REDUCTASE FAMILY PROTEIN (AFU_ORTHOLOGUE AFUA_8G06820)"/>
    <property type="match status" value="1"/>
</dbReference>
<dbReference type="AlphaFoldDB" id="A0A510HIV6"/>
<dbReference type="Gene3D" id="3.40.430.10">
    <property type="entry name" value="Dihydrofolate Reductase, subunit A"/>
    <property type="match status" value="1"/>
</dbReference>
<dbReference type="InterPro" id="IPR002734">
    <property type="entry name" value="RibDG_C"/>
</dbReference>
<dbReference type="NCBIfam" id="TIGR00227">
    <property type="entry name" value="ribD_Cterm"/>
    <property type="match status" value="1"/>
</dbReference>
<dbReference type="SUPFAM" id="SSF53597">
    <property type="entry name" value="Dihydrofolate reductase-like"/>
    <property type="match status" value="1"/>
</dbReference>
<dbReference type="GO" id="GO:0050661">
    <property type="term" value="F:NADP binding"/>
    <property type="evidence" value="ECO:0007669"/>
    <property type="project" value="InterPro"/>
</dbReference>
<dbReference type="GO" id="GO:0009231">
    <property type="term" value="P:riboflavin biosynthetic process"/>
    <property type="evidence" value="ECO:0007669"/>
    <property type="project" value="UniProtKB-UniPathway"/>
</dbReference>
<keyword evidence="2" id="KW-0521">NADP</keyword>
<organism evidence="5 6">
    <name type="scientific">Rubrobacter xylanophilus</name>
    <dbReference type="NCBI Taxonomy" id="49319"/>
    <lineage>
        <taxon>Bacteria</taxon>
        <taxon>Bacillati</taxon>
        <taxon>Actinomycetota</taxon>
        <taxon>Rubrobacteria</taxon>
        <taxon>Rubrobacterales</taxon>
        <taxon>Rubrobacteraceae</taxon>
        <taxon>Rubrobacter</taxon>
    </lineage>
</organism>
<dbReference type="InterPro" id="IPR024072">
    <property type="entry name" value="DHFR-like_dom_sf"/>
</dbReference>
<evidence type="ECO:0000313" key="6">
    <source>
        <dbReference type="Proteomes" id="UP000318065"/>
    </source>
</evidence>
<evidence type="ECO:0000313" key="5">
    <source>
        <dbReference type="EMBL" id="BBL79911.1"/>
    </source>
</evidence>
<evidence type="ECO:0000259" key="4">
    <source>
        <dbReference type="Pfam" id="PF01872"/>
    </source>
</evidence>
<evidence type="ECO:0000256" key="2">
    <source>
        <dbReference type="ARBA" id="ARBA00022857"/>
    </source>
</evidence>
<dbReference type="OrthoDB" id="9800865at2"/>
<keyword evidence="6" id="KW-1185">Reference proteome</keyword>
<feature type="domain" description="Bacterial bifunctional deaminase-reductase C-terminal" evidence="4">
    <location>
        <begin position="9"/>
        <end position="217"/>
    </location>
</feature>
<reference evidence="5" key="1">
    <citation type="journal article" date="2019" name="Microbiol. Resour. Announc.">
        <title>Complete Genome Sequence of Rubrobacter xylanophilus Strain AA3-22, Isolated from Arima Onsen in Japan.</title>
        <authorList>
            <person name="Tomariguchi N."/>
            <person name="Miyazaki K."/>
        </authorList>
    </citation>
    <scope>NUCLEOTIDE SEQUENCE [LARGE SCALE GENOMIC DNA]</scope>
    <source>
        <strain evidence="5">AA3-22</strain>
    </source>
</reference>
<dbReference type="RefSeq" id="WP_143527933.1">
    <property type="nucleotide sequence ID" value="NZ_AP019791.1"/>
</dbReference>
<evidence type="ECO:0000256" key="3">
    <source>
        <dbReference type="ARBA" id="ARBA00023002"/>
    </source>
</evidence>
<dbReference type="PANTHER" id="PTHR38011:SF7">
    <property type="entry name" value="2,5-DIAMINO-6-RIBOSYLAMINO-4(3H)-PYRIMIDINONE 5'-PHOSPHATE REDUCTASE"/>
    <property type="match status" value="1"/>
</dbReference>
<name>A0A510HIV6_9ACTN</name>
<protein>
    <submittedName>
        <fullName evidence="5">5-amino-6-(5-phosphoribosylamino)uracil reductase</fullName>
    </submittedName>
</protein>
<dbReference type="Pfam" id="PF01872">
    <property type="entry name" value="RibD_C"/>
    <property type="match status" value="1"/>
</dbReference>
<sequence>MGEEPNRLPTVTLSYAQTLDGRLATATGSSQWISCKSSLVRAHELRARHDAVMVGVGTVCRDDPRLTVRLAPGKNPLRVVVDSTLRTPPSAAVLSDGAAGRTVLAVTGRAPRERRARAERLGAHVLRLPENAEGRVDLRALLVALRERGIRSVMVEGGAALITSFLREHLADRLAVCVAPKLLGCGIEAVGELGIHDLGGALLLEEPSVTVCGTDILVEGEIYYPDDPA</sequence>
<dbReference type="InterPro" id="IPR050765">
    <property type="entry name" value="Riboflavin_Biosynth_HTPR"/>
</dbReference>
<accession>A0A510HIV6</accession>
<dbReference type="Proteomes" id="UP000318065">
    <property type="component" value="Chromosome"/>
</dbReference>
<evidence type="ECO:0000256" key="1">
    <source>
        <dbReference type="ARBA" id="ARBA00005104"/>
    </source>
</evidence>